<dbReference type="CDD" id="cd00882">
    <property type="entry name" value="Ras_like_GTPase"/>
    <property type="match status" value="1"/>
</dbReference>
<name>D2V678_NAEGR</name>
<protein>
    <submittedName>
        <fullName evidence="3">Predicted protein</fullName>
    </submittedName>
</protein>
<evidence type="ECO:0000313" key="3">
    <source>
        <dbReference type="EMBL" id="EFC47916.1"/>
    </source>
</evidence>
<dbReference type="Proteomes" id="UP000006671">
    <property type="component" value="Unassembled WGS sequence"/>
</dbReference>
<dbReference type="InterPro" id="IPR006073">
    <property type="entry name" value="GTP-bd"/>
</dbReference>
<dbReference type="GO" id="GO:0005525">
    <property type="term" value="F:GTP binding"/>
    <property type="evidence" value="ECO:0007669"/>
    <property type="project" value="InterPro"/>
</dbReference>
<evidence type="ECO:0000259" key="2">
    <source>
        <dbReference type="Pfam" id="PF01926"/>
    </source>
</evidence>
<dbReference type="EMBL" id="GG738853">
    <property type="protein sequence ID" value="EFC47916.1"/>
    <property type="molecule type" value="Genomic_DNA"/>
</dbReference>
<dbReference type="SUPFAM" id="SSF52540">
    <property type="entry name" value="P-loop containing nucleoside triphosphate hydrolases"/>
    <property type="match status" value="1"/>
</dbReference>
<feature type="region of interest" description="Disordered" evidence="1">
    <location>
        <begin position="677"/>
        <end position="700"/>
    </location>
</feature>
<feature type="region of interest" description="Disordered" evidence="1">
    <location>
        <begin position="36"/>
        <end position="63"/>
    </location>
</feature>
<feature type="compositionally biased region" description="Polar residues" evidence="1">
    <location>
        <begin position="54"/>
        <end position="63"/>
    </location>
</feature>
<feature type="compositionally biased region" description="Polar residues" evidence="1">
    <location>
        <begin position="78"/>
        <end position="94"/>
    </location>
</feature>
<keyword evidence="4" id="KW-1185">Reference proteome</keyword>
<feature type="domain" description="G" evidence="2">
    <location>
        <begin position="372"/>
        <end position="492"/>
    </location>
</feature>
<dbReference type="RefSeq" id="XP_002680660.1">
    <property type="nucleotide sequence ID" value="XM_002680614.1"/>
</dbReference>
<dbReference type="AlphaFoldDB" id="D2V678"/>
<dbReference type="VEuPathDB" id="AmoebaDB:NAEGRDRAFT_64338"/>
<proteinExistence type="predicted"/>
<dbReference type="KEGG" id="ngr:NAEGRDRAFT_64338"/>
<accession>D2V678</accession>
<dbReference type="GeneID" id="8849539"/>
<reference evidence="3 4" key="1">
    <citation type="journal article" date="2010" name="Cell">
        <title>The genome of Naegleria gruberi illuminates early eukaryotic versatility.</title>
        <authorList>
            <person name="Fritz-Laylin L.K."/>
            <person name="Prochnik S.E."/>
            <person name="Ginger M.L."/>
            <person name="Dacks J.B."/>
            <person name="Carpenter M.L."/>
            <person name="Field M.C."/>
            <person name="Kuo A."/>
            <person name="Paredez A."/>
            <person name="Chapman J."/>
            <person name="Pham J."/>
            <person name="Shu S."/>
            <person name="Neupane R."/>
            <person name="Cipriano M."/>
            <person name="Mancuso J."/>
            <person name="Tu H."/>
            <person name="Salamov A."/>
            <person name="Lindquist E."/>
            <person name="Shapiro H."/>
            <person name="Lucas S."/>
            <person name="Grigoriev I.V."/>
            <person name="Cande W.Z."/>
            <person name="Fulton C."/>
            <person name="Rokhsar D.S."/>
            <person name="Dawson S.C."/>
        </authorList>
    </citation>
    <scope>NUCLEOTIDE SEQUENCE [LARGE SCALE GENOMIC DNA]</scope>
    <source>
        <strain evidence="3 4">NEG-M</strain>
    </source>
</reference>
<gene>
    <name evidence="3" type="ORF">NAEGRDRAFT_64338</name>
</gene>
<feature type="region of interest" description="Disordered" evidence="1">
    <location>
        <begin position="202"/>
        <end position="221"/>
    </location>
</feature>
<feature type="compositionally biased region" description="Low complexity" evidence="1">
    <location>
        <begin position="38"/>
        <end position="53"/>
    </location>
</feature>
<feature type="compositionally biased region" description="Low complexity" evidence="1">
    <location>
        <begin position="679"/>
        <end position="690"/>
    </location>
</feature>
<sequence>MPIFNSINESLDEDELTISQQRQLAILRKRREDRLIIPSSTSNKKTSPTGSNSGRYSTNSLSSPSVEISQLSYENHLLSSPSTSTGRTSHSSPATDKPSFDSRASFSDSDYCFMDKQAVELLKNMESEIVEKGILPFLNVSDLLSLGLTSKNQLSISWTCLRIINEIHLKRFPNLLSNAMIEDQMDHVMAILMMKFSSSNTNSANNTSSGSIQTTGSMNSRNSLNDSFASTRSTGSFDLRSCRNSWRLTDNAPLTSATLARRSIIINSASYDNILNASPQKRNHHVKSSSLDNSILSQNAHTIHNSSTSSVLSAQSVNSEHSLVSPPINVGLSDGQHACGIEPLQVQVDNNVSQFTKLMTNVKRKTRRKIFRIVIVGEENVGKTTFIESIFGNAMPVGKEHGYIPTEQMQTYCHPYYLLNGERIDLVVHDIPHNIPDHFKSSKSEKTMNEKLSENSKILKNAKKKVDLFLYCFDMTNQDSLPSKENSYFKKFIETRNTHFPQSIVAMIGLKRDEVDHYLREKYKFKIGRRRTITVADMNFVSYIQATERAQELNVFKAFLGCCDRKNMFNTLHIFDMGISLMYSHIMKKRFSEFDHANSNRKSVNLGNITNEEEIVSSASMVSYVGNASSASTRRGTVHGGKISQTAPSSFRSRASGRLSIIGRKVNESFQGLFEKFNHNSNNNNSNISSVDKSQQNGVSHHRTIPLEAYIANDTQSTRSHTSQTISISE</sequence>
<dbReference type="OrthoDB" id="8954335at2759"/>
<feature type="region of interest" description="Disordered" evidence="1">
    <location>
        <begin position="78"/>
        <end position="104"/>
    </location>
</feature>
<evidence type="ECO:0000313" key="4">
    <source>
        <dbReference type="Proteomes" id="UP000006671"/>
    </source>
</evidence>
<dbReference type="InterPro" id="IPR027417">
    <property type="entry name" value="P-loop_NTPase"/>
</dbReference>
<organism evidence="4">
    <name type="scientific">Naegleria gruberi</name>
    <name type="common">Amoeba</name>
    <dbReference type="NCBI Taxonomy" id="5762"/>
    <lineage>
        <taxon>Eukaryota</taxon>
        <taxon>Discoba</taxon>
        <taxon>Heterolobosea</taxon>
        <taxon>Tetramitia</taxon>
        <taxon>Eutetramitia</taxon>
        <taxon>Vahlkampfiidae</taxon>
        <taxon>Naegleria</taxon>
    </lineage>
</organism>
<evidence type="ECO:0000256" key="1">
    <source>
        <dbReference type="SAM" id="MobiDB-lite"/>
    </source>
</evidence>
<dbReference type="Gene3D" id="3.40.50.300">
    <property type="entry name" value="P-loop containing nucleotide triphosphate hydrolases"/>
    <property type="match status" value="1"/>
</dbReference>
<feature type="compositionally biased region" description="Low complexity" evidence="1">
    <location>
        <begin position="202"/>
        <end position="211"/>
    </location>
</feature>
<dbReference type="Pfam" id="PF01926">
    <property type="entry name" value="MMR_HSR1"/>
    <property type="match status" value="1"/>
</dbReference>
<feature type="compositionally biased region" description="Polar residues" evidence="1">
    <location>
        <begin position="212"/>
        <end position="221"/>
    </location>
</feature>
<dbReference type="InParanoid" id="D2V678"/>